<evidence type="ECO:0000313" key="1">
    <source>
        <dbReference type="EMBL" id="CDZ76370.1"/>
    </source>
</evidence>
<dbReference type="OrthoDB" id="5635163at2"/>
<protein>
    <submittedName>
        <fullName evidence="1">Uncharacterized protein</fullName>
    </submittedName>
</protein>
<gene>
    <name evidence="1" type="ORF">BN59_00639</name>
</gene>
<dbReference type="EMBL" id="CCSB01000001">
    <property type="protein sequence ID" value="CDZ76370.1"/>
    <property type="molecule type" value="Genomic_DNA"/>
</dbReference>
<evidence type="ECO:0000313" key="2">
    <source>
        <dbReference type="Proteomes" id="UP000044071"/>
    </source>
</evidence>
<accession>A0A078KPN9</accession>
<dbReference type="RefSeq" id="WP_043872914.1">
    <property type="nucleotide sequence ID" value="NZ_CCVW01000001.1"/>
</dbReference>
<dbReference type="AlphaFoldDB" id="A0A078KPN9"/>
<keyword evidence="2" id="KW-1185">Reference proteome</keyword>
<sequence length="575" mass="66393">MKPIEEQVISNLKKSDTLDNETKGVLLQLINDEPLGTSSAEFRNHPALRNHFDEKSSDELDYFMLWLRIEEYISNKNDIATTQERLSSIEEALKKCMEQVTPQAKARGTSMLPVAIANSQFMRRLYTLSDESLINMFLKYLPTPRANVFKGQDLPKKIFKREQDSTKAIVNLLERNQNDLPYVEGEIVKVQRRIRDGIRKEHNLQRLPHRYRYLWQNPDQPMTSEDGEKFAKTILLDANKPYQPKCEEKLAKRIMEAAKRVELFSTVTHLTAASALESIFNDGLYGRRNMLELYMSFRPASLFPSDIEDGDANVVCLGANAIDPQAKQGIQLQFDIKMVTANNPCVFYKQRDLGFDPEKIRNVKIGNLDLYFSHTGTYRGQPNEVSSLVLYCPSGKEIYALSNITKALLIADNTKDMHQILTLNFFRFIDRLMCLDFSENSYYKKSIYTELDKLSDHELEKTLMEIGINMTDTMEFNFYGAHTIDFSALLTIKKEEPSYTLAFPTFIYELKSGNLKKLNEAMEELPEIFNSYRFIDYLLSTSNDEGIIARLTQQRSKCNLPNWMEEVTSKICSYS</sequence>
<name>A0A078KPN9_9GAMM</name>
<dbReference type="Proteomes" id="UP000044071">
    <property type="component" value="Unassembled WGS sequence"/>
</dbReference>
<proteinExistence type="predicted"/>
<dbReference type="eggNOG" id="ENOG5030N4Z">
    <property type="taxonomic scope" value="Bacteria"/>
</dbReference>
<reference evidence="1 2" key="1">
    <citation type="submission" date="2014-06" db="EMBL/GenBank/DDBJ databases">
        <authorList>
            <person name="Urmite Genomes Urmite Genomes"/>
        </authorList>
    </citation>
    <scope>NUCLEOTIDE SEQUENCE [LARGE SCALE GENOMIC DNA]</scope>
</reference>
<organism evidence="1 2">
    <name type="scientific">Legionella massiliensis</name>
    <dbReference type="NCBI Taxonomy" id="1034943"/>
    <lineage>
        <taxon>Bacteria</taxon>
        <taxon>Pseudomonadati</taxon>
        <taxon>Pseudomonadota</taxon>
        <taxon>Gammaproteobacteria</taxon>
        <taxon>Legionellales</taxon>
        <taxon>Legionellaceae</taxon>
        <taxon>Legionella</taxon>
    </lineage>
</organism>